<dbReference type="AlphaFoldDB" id="A0A1F5ZRY3"/>
<dbReference type="InterPro" id="IPR001920">
    <property type="entry name" value="Asp/Glu_race"/>
</dbReference>
<dbReference type="InterPro" id="IPR015942">
    <property type="entry name" value="Asp/Glu/hydantoin_racemase"/>
</dbReference>
<feature type="binding site" evidence="7">
    <location>
        <begin position="184"/>
        <end position="185"/>
    </location>
    <ligand>
        <name>substrate</name>
    </ligand>
</feature>
<dbReference type="EC" id="5.1.1.3" evidence="2 7"/>
<dbReference type="InterPro" id="IPR033134">
    <property type="entry name" value="Asp/Glu_racemase_AS_2"/>
</dbReference>
<gene>
    <name evidence="7" type="primary">murI</name>
    <name evidence="8" type="ORF">A2875_01275</name>
</gene>
<sequence>MKNNAIGIIDSGLGGLSIWSSIQKLLPNESTMYLADHAWAPYGDKSDGVITERVKTLIRYLIDRSCKLIVIACNTATVAGIDQYRLWFPHIPIVGVVPVIKMAAATSKTRTFAVLSTVHTANSDYQKRLIDTFANGCTVYSVGCPHLVELVESGKTKDPVVEKIVSNIFKNRDPKIDTIVLGCTHFPFLHEAIRAIVGEGTAVLDSGGAVARQVGRVLQSRGEVESNGGTFLFYTTGNPKKVSRVAGNLMDRVIEFSNANL</sequence>
<accession>A0A1F5ZRY3</accession>
<dbReference type="HAMAP" id="MF_00258">
    <property type="entry name" value="Glu_racemase"/>
    <property type="match status" value="1"/>
</dbReference>
<comment type="similarity">
    <text evidence="7">Belongs to the aspartate/glutamate racemases family.</text>
</comment>
<dbReference type="GO" id="GO:0009252">
    <property type="term" value="P:peptidoglycan biosynthetic process"/>
    <property type="evidence" value="ECO:0007669"/>
    <property type="project" value="UniProtKB-UniRule"/>
</dbReference>
<dbReference type="Proteomes" id="UP000177416">
    <property type="component" value="Unassembled WGS sequence"/>
</dbReference>
<dbReference type="NCBIfam" id="TIGR00067">
    <property type="entry name" value="glut_race"/>
    <property type="match status" value="1"/>
</dbReference>
<evidence type="ECO:0000313" key="8">
    <source>
        <dbReference type="EMBL" id="OGG14862.1"/>
    </source>
</evidence>
<dbReference type="EMBL" id="MFJJ01000011">
    <property type="protein sequence ID" value="OGG14862.1"/>
    <property type="molecule type" value="Genomic_DNA"/>
</dbReference>
<dbReference type="PROSITE" id="PS00923">
    <property type="entry name" value="ASP_GLU_RACEMASE_1"/>
    <property type="match status" value="1"/>
</dbReference>
<dbReference type="SUPFAM" id="SSF53681">
    <property type="entry name" value="Aspartate/glutamate racemase"/>
    <property type="match status" value="2"/>
</dbReference>
<evidence type="ECO:0000256" key="6">
    <source>
        <dbReference type="ARBA" id="ARBA00023316"/>
    </source>
</evidence>
<keyword evidence="3 7" id="KW-0133">Cell shape</keyword>
<feature type="binding site" evidence="7">
    <location>
        <begin position="42"/>
        <end position="43"/>
    </location>
    <ligand>
        <name>substrate</name>
    </ligand>
</feature>
<comment type="caution">
    <text evidence="8">The sequence shown here is derived from an EMBL/GenBank/DDBJ whole genome shotgun (WGS) entry which is preliminary data.</text>
</comment>
<keyword evidence="5 7" id="KW-0413">Isomerase</keyword>
<dbReference type="GO" id="GO:0008360">
    <property type="term" value="P:regulation of cell shape"/>
    <property type="evidence" value="ECO:0007669"/>
    <property type="project" value="UniProtKB-KW"/>
</dbReference>
<dbReference type="GO" id="GO:0008881">
    <property type="term" value="F:glutamate racemase activity"/>
    <property type="evidence" value="ECO:0007669"/>
    <property type="project" value="UniProtKB-UniRule"/>
</dbReference>
<protein>
    <recommendedName>
        <fullName evidence="2 7">Glutamate racemase</fullName>
        <ecNumber evidence="2 7">5.1.1.3</ecNumber>
    </recommendedName>
</protein>
<evidence type="ECO:0000256" key="1">
    <source>
        <dbReference type="ARBA" id="ARBA00001602"/>
    </source>
</evidence>
<feature type="binding site" evidence="7">
    <location>
        <begin position="10"/>
        <end position="11"/>
    </location>
    <ligand>
        <name>substrate</name>
    </ligand>
</feature>
<dbReference type="Gene3D" id="3.40.50.1860">
    <property type="match status" value="2"/>
</dbReference>
<evidence type="ECO:0000256" key="4">
    <source>
        <dbReference type="ARBA" id="ARBA00022984"/>
    </source>
</evidence>
<evidence type="ECO:0000256" key="3">
    <source>
        <dbReference type="ARBA" id="ARBA00022960"/>
    </source>
</evidence>
<comment type="pathway">
    <text evidence="7">Cell wall biogenesis; peptidoglycan biosynthesis.</text>
</comment>
<keyword evidence="4 7" id="KW-0573">Peptidoglycan synthesis</keyword>
<feature type="binding site" evidence="7">
    <location>
        <begin position="74"/>
        <end position="75"/>
    </location>
    <ligand>
        <name>substrate</name>
    </ligand>
</feature>
<dbReference type="PANTHER" id="PTHR21198:SF2">
    <property type="entry name" value="GLUTAMATE RACEMASE"/>
    <property type="match status" value="1"/>
</dbReference>
<evidence type="ECO:0000313" key="9">
    <source>
        <dbReference type="Proteomes" id="UP000177416"/>
    </source>
</evidence>
<dbReference type="GO" id="GO:0071555">
    <property type="term" value="P:cell wall organization"/>
    <property type="evidence" value="ECO:0007669"/>
    <property type="project" value="UniProtKB-KW"/>
</dbReference>
<evidence type="ECO:0000256" key="2">
    <source>
        <dbReference type="ARBA" id="ARBA00013090"/>
    </source>
</evidence>
<dbReference type="FunFam" id="3.40.50.1860:FF:000001">
    <property type="entry name" value="Glutamate racemase"/>
    <property type="match status" value="1"/>
</dbReference>
<dbReference type="PROSITE" id="PS00924">
    <property type="entry name" value="ASP_GLU_RACEMASE_2"/>
    <property type="match status" value="1"/>
</dbReference>
<feature type="active site" description="Proton donor/acceptor" evidence="7">
    <location>
        <position position="183"/>
    </location>
</feature>
<evidence type="ECO:0000256" key="7">
    <source>
        <dbReference type="HAMAP-Rule" id="MF_00258"/>
    </source>
</evidence>
<proteinExistence type="inferred from homology"/>
<dbReference type="UniPathway" id="UPA00219"/>
<feature type="active site" description="Proton donor/acceptor" evidence="7">
    <location>
        <position position="73"/>
    </location>
</feature>
<reference evidence="8 9" key="1">
    <citation type="journal article" date="2016" name="Nat. Commun.">
        <title>Thousands of microbial genomes shed light on interconnected biogeochemical processes in an aquifer system.</title>
        <authorList>
            <person name="Anantharaman K."/>
            <person name="Brown C.T."/>
            <person name="Hug L.A."/>
            <person name="Sharon I."/>
            <person name="Castelle C.J."/>
            <person name="Probst A.J."/>
            <person name="Thomas B.C."/>
            <person name="Singh A."/>
            <person name="Wilkins M.J."/>
            <person name="Karaoz U."/>
            <person name="Brodie E.L."/>
            <person name="Williams K.H."/>
            <person name="Hubbard S.S."/>
            <person name="Banfield J.F."/>
        </authorList>
    </citation>
    <scope>NUCLEOTIDE SEQUENCE [LARGE SCALE GENOMIC DNA]</scope>
</reference>
<dbReference type="Pfam" id="PF01177">
    <property type="entry name" value="Asp_Glu_race"/>
    <property type="match status" value="1"/>
</dbReference>
<dbReference type="PANTHER" id="PTHR21198">
    <property type="entry name" value="GLUTAMATE RACEMASE"/>
    <property type="match status" value="1"/>
</dbReference>
<comment type="catalytic activity">
    <reaction evidence="1 7">
        <text>L-glutamate = D-glutamate</text>
        <dbReference type="Rhea" id="RHEA:12813"/>
        <dbReference type="ChEBI" id="CHEBI:29985"/>
        <dbReference type="ChEBI" id="CHEBI:29986"/>
        <dbReference type="EC" id="5.1.1.3"/>
    </reaction>
</comment>
<keyword evidence="6 7" id="KW-0961">Cell wall biogenesis/degradation</keyword>
<dbReference type="InterPro" id="IPR004391">
    <property type="entry name" value="Glu_race"/>
</dbReference>
<organism evidence="8 9">
    <name type="scientific">Candidatus Gottesmanbacteria bacterium RIFCSPHIGHO2_01_FULL_46_14</name>
    <dbReference type="NCBI Taxonomy" id="1798380"/>
    <lineage>
        <taxon>Bacteria</taxon>
        <taxon>Candidatus Gottesmaniibacteriota</taxon>
    </lineage>
</organism>
<dbReference type="InterPro" id="IPR018187">
    <property type="entry name" value="Asp/Glu_racemase_AS_1"/>
</dbReference>
<comment type="function">
    <text evidence="7">Provides the (R)-glutamate required for cell wall biosynthesis.</text>
</comment>
<name>A0A1F5ZRY3_9BACT</name>
<evidence type="ECO:0000256" key="5">
    <source>
        <dbReference type="ARBA" id="ARBA00023235"/>
    </source>
</evidence>